<dbReference type="GO" id="GO:0031966">
    <property type="term" value="C:mitochondrial membrane"/>
    <property type="evidence" value="ECO:0007669"/>
    <property type="project" value="UniProtKB-SubCell"/>
</dbReference>
<feature type="coiled-coil region" evidence="9">
    <location>
        <begin position="85"/>
        <end position="163"/>
    </location>
</feature>
<keyword evidence="11" id="KW-1133">Transmembrane helix</keyword>
<reference evidence="13" key="2">
    <citation type="submission" date="2025-09" db="UniProtKB">
        <authorList>
            <consortium name="Ensembl"/>
        </authorList>
    </citation>
    <scope>IDENTIFICATION</scope>
</reference>
<evidence type="ECO:0000256" key="6">
    <source>
        <dbReference type="ARBA" id="ARBA00023054"/>
    </source>
</evidence>
<evidence type="ECO:0000256" key="3">
    <source>
        <dbReference type="ARBA" id="ARBA00022741"/>
    </source>
</evidence>
<evidence type="ECO:0000256" key="8">
    <source>
        <dbReference type="ARBA" id="ARBA00023136"/>
    </source>
</evidence>
<dbReference type="Ensembl" id="ENSPKIT00000040018.1">
    <property type="protein sequence ID" value="ENSPKIP00000015550.1"/>
    <property type="gene ID" value="ENSPKIG00000002232.1"/>
</dbReference>
<dbReference type="GO" id="GO:0008270">
    <property type="term" value="F:zinc ion binding"/>
    <property type="evidence" value="ECO:0007669"/>
    <property type="project" value="TreeGrafter"/>
</dbReference>
<comment type="similarity">
    <text evidence="2">Belongs to the AAA ATPase family.</text>
</comment>
<evidence type="ECO:0000256" key="1">
    <source>
        <dbReference type="ARBA" id="ARBA00004325"/>
    </source>
</evidence>
<dbReference type="Pfam" id="PF12037">
    <property type="entry name" value="ATAD3_N"/>
    <property type="match status" value="1"/>
</dbReference>
<evidence type="ECO:0000256" key="7">
    <source>
        <dbReference type="ARBA" id="ARBA00023128"/>
    </source>
</evidence>
<evidence type="ECO:0000259" key="12">
    <source>
        <dbReference type="Pfam" id="PF12037"/>
    </source>
</evidence>
<evidence type="ECO:0000256" key="4">
    <source>
        <dbReference type="ARBA" id="ARBA00022792"/>
    </source>
</evidence>
<accession>A0A3B3RCA2</accession>
<feature type="region of interest" description="Disordered" evidence="10">
    <location>
        <begin position="1"/>
        <end position="46"/>
    </location>
</feature>
<keyword evidence="11" id="KW-0812">Transmembrane</keyword>
<dbReference type="InterPro" id="IPR021911">
    <property type="entry name" value="ATAD3_N"/>
</dbReference>
<proteinExistence type="inferred from homology"/>
<dbReference type="PANTHER" id="PTHR23075:SF0">
    <property type="entry name" value="ATPASE FAMILY AAA DOMAIN-CONTAINING PROTEIN 3"/>
    <property type="match status" value="1"/>
</dbReference>
<keyword evidence="4" id="KW-0999">Mitochondrion inner membrane</keyword>
<keyword evidence="7" id="KW-0496">Mitochondrion</keyword>
<feature type="transmembrane region" description="Helical" evidence="11">
    <location>
        <begin position="283"/>
        <end position="303"/>
    </location>
</feature>
<keyword evidence="14" id="KW-1185">Reference proteome</keyword>
<dbReference type="AlphaFoldDB" id="A0A3B3RCA2"/>
<reference evidence="13" key="1">
    <citation type="submission" date="2025-08" db="UniProtKB">
        <authorList>
            <consortium name="Ensembl"/>
        </authorList>
    </citation>
    <scope>IDENTIFICATION</scope>
</reference>
<evidence type="ECO:0000313" key="14">
    <source>
        <dbReference type="Proteomes" id="UP000261540"/>
    </source>
</evidence>
<feature type="compositionally biased region" description="Pro residues" evidence="10">
    <location>
        <begin position="16"/>
        <end position="27"/>
    </location>
</feature>
<evidence type="ECO:0000256" key="11">
    <source>
        <dbReference type="SAM" id="Phobius"/>
    </source>
</evidence>
<evidence type="ECO:0000256" key="9">
    <source>
        <dbReference type="SAM" id="Coils"/>
    </source>
</evidence>
<evidence type="ECO:0000256" key="5">
    <source>
        <dbReference type="ARBA" id="ARBA00022840"/>
    </source>
</evidence>
<dbReference type="PANTHER" id="PTHR23075">
    <property type="entry name" value="PUTATIVE ATP-ASE"/>
    <property type="match status" value="1"/>
</dbReference>
<keyword evidence="8 11" id="KW-0472">Membrane</keyword>
<comment type="subcellular location">
    <subcellularLocation>
        <location evidence="1">Mitochondrion membrane</location>
    </subcellularLocation>
</comment>
<evidence type="ECO:0000313" key="13">
    <source>
        <dbReference type="Ensembl" id="ENSPKIP00000015550.1"/>
    </source>
</evidence>
<sequence length="305" mass="35010">MSWLFGLNKGQSGAPPDLPIPPPPPPAGASGGDKPKDKWSNFDPTGLERAAQAAKELDKSRHSKDALELARMQEQTLQLEHQTKMKEYEAALEQIKGDQIRVQAEERRKTLVEETKQHQARAQYQDKLARQRYDDQLRQQQILNEENLRKQEESVQKQEAMRRATVEHEMELRHKNEMLRVEAEAKARGRVERENADIIREQIRLKAAEHRQTVLETIRYDQSVIVFQVTVGTMGVAVGTMGVAVGTMGVAVGTMGVALFTVCVYFVHYCGYNGCYRGHSGHYYGYCMCYYWYYKCYNGYLWVLL</sequence>
<name>A0A3B3RCA2_9TELE</name>
<protein>
    <submittedName>
        <fullName evidence="13">ATPase family AAA domain containing 3</fullName>
    </submittedName>
</protein>
<organism evidence="13 14">
    <name type="scientific">Paramormyrops kingsleyae</name>
    <dbReference type="NCBI Taxonomy" id="1676925"/>
    <lineage>
        <taxon>Eukaryota</taxon>
        <taxon>Metazoa</taxon>
        <taxon>Chordata</taxon>
        <taxon>Craniata</taxon>
        <taxon>Vertebrata</taxon>
        <taxon>Euteleostomi</taxon>
        <taxon>Actinopterygii</taxon>
        <taxon>Neopterygii</taxon>
        <taxon>Teleostei</taxon>
        <taxon>Osteoglossocephala</taxon>
        <taxon>Osteoglossomorpha</taxon>
        <taxon>Osteoglossiformes</taxon>
        <taxon>Mormyridae</taxon>
        <taxon>Paramormyrops</taxon>
    </lineage>
</organism>
<dbReference type="GeneTree" id="ENSGT00940000167742"/>
<evidence type="ECO:0000256" key="10">
    <source>
        <dbReference type="SAM" id="MobiDB-lite"/>
    </source>
</evidence>
<evidence type="ECO:0000256" key="2">
    <source>
        <dbReference type="ARBA" id="ARBA00006914"/>
    </source>
</evidence>
<feature type="transmembrane region" description="Helical" evidence="11">
    <location>
        <begin position="250"/>
        <end position="271"/>
    </location>
</feature>
<keyword evidence="3" id="KW-0547">Nucleotide-binding</keyword>
<feature type="domain" description="ATPase family AAA" evidence="12">
    <location>
        <begin position="31"/>
        <end position="225"/>
    </location>
</feature>
<keyword evidence="5" id="KW-0067">ATP-binding</keyword>
<dbReference type="GO" id="GO:0007005">
    <property type="term" value="P:mitochondrion organization"/>
    <property type="evidence" value="ECO:0007669"/>
    <property type="project" value="TreeGrafter"/>
</dbReference>
<dbReference type="Proteomes" id="UP000261540">
    <property type="component" value="Unplaced"/>
</dbReference>
<dbReference type="GO" id="GO:0005524">
    <property type="term" value="F:ATP binding"/>
    <property type="evidence" value="ECO:0007669"/>
    <property type="project" value="UniProtKB-KW"/>
</dbReference>
<keyword evidence="6 9" id="KW-0175">Coiled coil</keyword>
<dbReference type="STRING" id="1676925.ENSPKIP00000015550"/>
<feature type="transmembrane region" description="Helical" evidence="11">
    <location>
        <begin position="224"/>
        <end position="244"/>
    </location>
</feature>